<dbReference type="AlphaFoldDB" id="A0A8A1LZ13"/>
<accession>A0A8A1LZ13</accession>
<sequence>MHLARATPSLIGCPIEIRVLILGQLSDLGTLLSAIETCQSLRDTYKSDELRILRSIFQRKFSIPAHLICVRSIFEDCWKEFKKKHLEELLIPVGRALAWSYVLNAQVDDAIKLLSKIMANDAPFEWWRPAKGTISEFNKKGREIRPTLYPIGSLLVQLRYEKGDRNPWYEFVVTQLEPAYDNLPTAVIEGMKIYDPEPFNDPSGACRDCGFRFSMSGEELFPGSVVMGMNREEPCARTGVVSDSDDFLFIRLVSARSTRGYCEASSASSSLWDYLVSPTFFSMLPLAMLTVFMNSGPASKPSVSREIPLYTICKALAGVNIVLKAC</sequence>
<evidence type="ECO:0000313" key="2">
    <source>
        <dbReference type="Proteomes" id="UP000663671"/>
    </source>
</evidence>
<organism evidence="1 2">
    <name type="scientific">Ajellomyces capsulatus</name>
    <name type="common">Darling's disease fungus</name>
    <name type="synonym">Histoplasma capsulatum</name>
    <dbReference type="NCBI Taxonomy" id="5037"/>
    <lineage>
        <taxon>Eukaryota</taxon>
        <taxon>Fungi</taxon>
        <taxon>Dikarya</taxon>
        <taxon>Ascomycota</taxon>
        <taxon>Pezizomycotina</taxon>
        <taxon>Eurotiomycetes</taxon>
        <taxon>Eurotiomycetidae</taxon>
        <taxon>Onygenales</taxon>
        <taxon>Ajellomycetaceae</taxon>
        <taxon>Histoplasma</taxon>
    </lineage>
</organism>
<reference evidence="1" key="1">
    <citation type="submission" date="2021-01" db="EMBL/GenBank/DDBJ databases">
        <title>Chromosome-level genome assembly of a human fungal pathogen reveals clustering of transcriptionally co-regulated genes.</title>
        <authorList>
            <person name="Voorhies M."/>
            <person name="Cohen S."/>
            <person name="Shea T.P."/>
            <person name="Petrus S."/>
            <person name="Munoz J.F."/>
            <person name="Poplawski S."/>
            <person name="Goldman W.E."/>
            <person name="Michael T."/>
            <person name="Cuomo C.A."/>
            <person name="Sil A."/>
            <person name="Beyhan S."/>
        </authorList>
    </citation>
    <scope>NUCLEOTIDE SEQUENCE</scope>
    <source>
        <strain evidence="1">WU24</strain>
    </source>
</reference>
<proteinExistence type="predicted"/>
<gene>
    <name evidence="1" type="ORF">I7I51_08871</name>
</gene>
<evidence type="ECO:0000313" key="1">
    <source>
        <dbReference type="EMBL" id="QSS59436.1"/>
    </source>
</evidence>
<protein>
    <submittedName>
        <fullName evidence="1">Uncharacterized protein</fullName>
    </submittedName>
</protein>
<dbReference type="Proteomes" id="UP000663671">
    <property type="component" value="Chromosome 2"/>
</dbReference>
<dbReference type="EMBL" id="CP069109">
    <property type="protein sequence ID" value="QSS59436.1"/>
    <property type="molecule type" value="Genomic_DNA"/>
</dbReference>
<dbReference type="VEuPathDB" id="FungiDB:I7I51_08871"/>
<name>A0A8A1LZ13_AJECA</name>